<dbReference type="Pfam" id="PF04204">
    <property type="entry name" value="HTS"/>
    <property type="match status" value="1"/>
</dbReference>
<evidence type="ECO:0000256" key="3">
    <source>
        <dbReference type="ARBA" id="ARBA00023315"/>
    </source>
</evidence>
<comment type="catalytic activity">
    <reaction evidence="4">
        <text>L-homoserine + succinyl-CoA = O-succinyl-L-homoserine + CoA</text>
        <dbReference type="Rhea" id="RHEA:22008"/>
        <dbReference type="ChEBI" id="CHEBI:57287"/>
        <dbReference type="ChEBI" id="CHEBI:57292"/>
        <dbReference type="ChEBI" id="CHEBI:57476"/>
        <dbReference type="ChEBI" id="CHEBI:57661"/>
        <dbReference type="EC" id="2.3.1.46"/>
    </reaction>
</comment>
<comment type="subcellular location">
    <subcellularLocation>
        <location evidence="4">Cytoplasm</location>
    </subcellularLocation>
</comment>
<comment type="pathway">
    <text evidence="4">Amino-acid biosynthesis; L-methionine biosynthesis via de novo pathway; O-succinyl-L-homoserine from L-homoserine: step 1/1.</text>
</comment>
<dbReference type="HAMAP" id="MF_00295">
    <property type="entry name" value="MetA_acyltransf"/>
    <property type="match status" value="1"/>
</dbReference>
<comment type="function">
    <text evidence="4">Transfers a succinyl group from succinyl-CoA to L-homoserine, forming succinyl-L-homoserine.</text>
</comment>
<reference evidence="7" key="1">
    <citation type="journal article" date="2021" name="ISME J.">
        <title>Evolutionary origin and ecological implication of a unique nif island in free-living Bradyrhizobium lineages.</title>
        <authorList>
            <person name="Tao J."/>
        </authorList>
    </citation>
    <scope>NUCLEOTIDE SEQUENCE [LARGE SCALE GENOMIC DNA]</scope>
    <source>
        <strain evidence="7">SZCCT0434</strain>
    </source>
</reference>
<feature type="region of interest" description="Disordered" evidence="5">
    <location>
        <begin position="368"/>
        <end position="391"/>
    </location>
</feature>
<feature type="active site" description="Proton acceptor" evidence="4">
    <location>
        <position position="239"/>
    </location>
</feature>
<dbReference type="GO" id="GO:0008899">
    <property type="term" value="F:homoserine O-succinyltransferase activity"/>
    <property type="evidence" value="ECO:0007669"/>
    <property type="project" value="UniProtKB-EC"/>
</dbReference>
<keyword evidence="1 4" id="KW-0028">Amino-acid biosynthesis</keyword>
<comment type="caution">
    <text evidence="4">Lacks conserved residue(s) required for the propagation of feature annotation.</text>
</comment>
<dbReference type="NCBIfam" id="NF003776">
    <property type="entry name" value="PRK05368.1-3"/>
    <property type="match status" value="1"/>
</dbReference>
<accession>A0ABS5FHW7</accession>
<keyword evidence="7" id="KW-1185">Reference proteome</keyword>
<keyword evidence="4" id="KW-0963">Cytoplasm</keyword>
<comment type="similarity">
    <text evidence="4">Belongs to the MetA family.</text>
</comment>
<dbReference type="EMBL" id="JAFCJH010000009">
    <property type="protein sequence ID" value="MBR0795991.1"/>
    <property type="molecule type" value="Genomic_DNA"/>
</dbReference>
<dbReference type="PANTHER" id="PTHR20919:SF0">
    <property type="entry name" value="HOMOSERINE O-SUCCINYLTRANSFERASE"/>
    <property type="match status" value="1"/>
</dbReference>
<name>A0ABS5FHW7_9BRAD</name>
<keyword evidence="2 4" id="KW-0808">Transferase</keyword>
<dbReference type="EC" id="2.3.1.46" evidence="4"/>
<feature type="active site" description="Acyl-thioester intermediate" evidence="4">
    <location>
        <position position="146"/>
    </location>
</feature>
<gene>
    <name evidence="4" type="primary">metAS</name>
    <name evidence="6" type="ORF">JQ615_11380</name>
</gene>
<dbReference type="RefSeq" id="WP_212492595.1">
    <property type="nucleotide sequence ID" value="NZ_JAFCJH010000009.1"/>
</dbReference>
<comment type="caution">
    <text evidence="6">The sequence shown here is derived from an EMBL/GenBank/DDBJ whole genome shotgun (WGS) entry which is preliminary data.</text>
</comment>
<organism evidence="6 7">
    <name type="scientific">Bradyrhizobium jicamae</name>
    <dbReference type="NCBI Taxonomy" id="280332"/>
    <lineage>
        <taxon>Bacteria</taxon>
        <taxon>Pseudomonadati</taxon>
        <taxon>Pseudomonadota</taxon>
        <taxon>Alphaproteobacteria</taxon>
        <taxon>Hyphomicrobiales</taxon>
        <taxon>Nitrobacteraceae</taxon>
        <taxon>Bradyrhizobium</taxon>
    </lineage>
</organism>
<sequence>MPVLIDVDTDDHHLLSRAPNGGAAAVASPGNRVDCLEIGLINNMPDAALMSTERQVFDLLGAAAGRLLVRLHFYTMETTPRSDWGRDYVRRYYRGTNDLLNARLDGVLVTGTEPRAADLTEEPYWTSFVQLMDWAAENTVSSVFSCLAVHAVVQHMDGIKRHKLPAKCIGVFSQSKARSHPLMHNVPATISIPHARWNEVQEEALASCGYSILTKSAEAGVDCFVKQQKKSLFVHFQGHPEYETLTLLGEFRRDMGRFLRGENDVCPTIPKAYFDLEAEEILTTFRRQALSDRRPELFADFPADRLARDLRNVWREPASRLYHNWLLYMASQRAARSRPLSLMQGDDRRRIRTAVSAEAGSVRASAPRWTGLGRDLHNEEAGSDPMTELGP</sequence>
<feature type="binding site" evidence="4">
    <location>
        <position position="253"/>
    </location>
    <ligand>
        <name>substrate</name>
    </ligand>
</feature>
<feature type="site" description="Important for acyl-CoA specificity" evidence="4">
    <location>
        <position position="113"/>
    </location>
</feature>
<evidence type="ECO:0000256" key="5">
    <source>
        <dbReference type="SAM" id="MobiDB-lite"/>
    </source>
</evidence>
<evidence type="ECO:0000256" key="4">
    <source>
        <dbReference type="HAMAP-Rule" id="MF_00295"/>
    </source>
</evidence>
<feature type="site" description="Important for substrate specificity" evidence="4">
    <location>
        <position position="195"/>
    </location>
</feature>
<keyword evidence="4" id="KW-0486">Methionine biosynthesis</keyword>
<dbReference type="SUPFAM" id="SSF52317">
    <property type="entry name" value="Class I glutamine amidotransferase-like"/>
    <property type="match status" value="1"/>
</dbReference>
<evidence type="ECO:0000256" key="1">
    <source>
        <dbReference type="ARBA" id="ARBA00022605"/>
    </source>
</evidence>
<feature type="active site" evidence="4">
    <location>
        <position position="241"/>
    </location>
</feature>
<dbReference type="InterPro" id="IPR033752">
    <property type="entry name" value="MetA_family"/>
</dbReference>
<proteinExistence type="inferred from homology"/>
<feature type="site" description="Important for acyl-CoA specificity" evidence="4">
    <location>
        <position position="147"/>
    </location>
</feature>
<dbReference type="Proteomes" id="UP001315278">
    <property type="component" value="Unassembled WGS sequence"/>
</dbReference>
<feature type="binding site" evidence="4">
    <location>
        <position position="167"/>
    </location>
    <ligand>
        <name>substrate</name>
    </ligand>
</feature>
<protein>
    <recommendedName>
        <fullName evidence="4">Homoserine O-succinyltransferase</fullName>
        <shortName evidence="4">HST</shortName>
        <ecNumber evidence="4">2.3.1.46</ecNumber>
    </recommendedName>
    <alternativeName>
        <fullName evidence="4">Homoserine transsuccinylase</fullName>
        <shortName evidence="4">HTS</shortName>
    </alternativeName>
</protein>
<dbReference type="InterPro" id="IPR029062">
    <property type="entry name" value="Class_I_gatase-like"/>
</dbReference>
<evidence type="ECO:0000256" key="2">
    <source>
        <dbReference type="ARBA" id="ARBA00022679"/>
    </source>
</evidence>
<keyword evidence="3 4" id="KW-0012">Acyltransferase</keyword>
<dbReference type="Gene3D" id="3.40.50.880">
    <property type="match status" value="1"/>
</dbReference>
<evidence type="ECO:0000313" key="6">
    <source>
        <dbReference type="EMBL" id="MBR0795991.1"/>
    </source>
</evidence>
<dbReference type="PANTHER" id="PTHR20919">
    <property type="entry name" value="HOMOSERINE O-SUCCINYLTRANSFERASE"/>
    <property type="match status" value="1"/>
</dbReference>
<evidence type="ECO:0000313" key="7">
    <source>
        <dbReference type="Proteomes" id="UP001315278"/>
    </source>
</evidence>